<protein>
    <submittedName>
        <fullName evidence="1">Uncharacterized protein</fullName>
    </submittedName>
</protein>
<comment type="caution">
    <text evidence="1">The sequence shown here is derived from an EMBL/GenBank/DDBJ whole genome shotgun (WGS) entry which is preliminary data.</text>
</comment>
<proteinExistence type="predicted"/>
<dbReference type="Proteomes" id="UP001164929">
    <property type="component" value="Chromosome 3"/>
</dbReference>
<evidence type="ECO:0000313" key="2">
    <source>
        <dbReference type="Proteomes" id="UP001164929"/>
    </source>
</evidence>
<reference evidence="1" key="1">
    <citation type="journal article" date="2023" name="Mol. Ecol. Resour.">
        <title>Chromosome-level genome assembly of a triploid poplar Populus alba 'Berolinensis'.</title>
        <authorList>
            <person name="Chen S."/>
            <person name="Yu Y."/>
            <person name="Wang X."/>
            <person name="Wang S."/>
            <person name="Zhang T."/>
            <person name="Zhou Y."/>
            <person name="He R."/>
            <person name="Meng N."/>
            <person name="Wang Y."/>
            <person name="Liu W."/>
            <person name="Liu Z."/>
            <person name="Liu J."/>
            <person name="Guo Q."/>
            <person name="Huang H."/>
            <person name="Sederoff R.R."/>
            <person name="Wang G."/>
            <person name="Qu G."/>
            <person name="Chen S."/>
        </authorList>
    </citation>
    <scope>NUCLEOTIDE SEQUENCE</scope>
    <source>
        <strain evidence="1">SC-2020</strain>
    </source>
</reference>
<keyword evidence="2" id="KW-1185">Reference proteome</keyword>
<accession>A0AAD6R8K8</accession>
<sequence length="64" mass="7567">MRRYILDINLIKSLESTKNLLTYRPSEDDNVTMEDFTPSPFIIEHATRFPHKGLFIICFAVFLF</sequence>
<dbReference type="EMBL" id="JAQIZT010000003">
    <property type="protein sequence ID" value="KAJ7004384.1"/>
    <property type="molecule type" value="Genomic_DNA"/>
</dbReference>
<organism evidence="1 2">
    <name type="scientific">Populus alba x Populus x berolinensis</name>
    <dbReference type="NCBI Taxonomy" id="444605"/>
    <lineage>
        <taxon>Eukaryota</taxon>
        <taxon>Viridiplantae</taxon>
        <taxon>Streptophyta</taxon>
        <taxon>Embryophyta</taxon>
        <taxon>Tracheophyta</taxon>
        <taxon>Spermatophyta</taxon>
        <taxon>Magnoliopsida</taxon>
        <taxon>eudicotyledons</taxon>
        <taxon>Gunneridae</taxon>
        <taxon>Pentapetalae</taxon>
        <taxon>rosids</taxon>
        <taxon>fabids</taxon>
        <taxon>Malpighiales</taxon>
        <taxon>Salicaceae</taxon>
        <taxon>Saliceae</taxon>
        <taxon>Populus</taxon>
    </lineage>
</organism>
<name>A0AAD6R8K8_9ROSI</name>
<dbReference type="AlphaFoldDB" id="A0AAD6R8K8"/>
<gene>
    <name evidence="1" type="ORF">NC653_009300</name>
</gene>
<evidence type="ECO:0000313" key="1">
    <source>
        <dbReference type="EMBL" id="KAJ7004384.1"/>
    </source>
</evidence>